<dbReference type="AlphaFoldDB" id="A0A3B3SK06"/>
<organism evidence="2 3">
    <name type="scientific">Paramormyrops kingsleyae</name>
    <dbReference type="NCBI Taxonomy" id="1676925"/>
    <lineage>
        <taxon>Eukaryota</taxon>
        <taxon>Metazoa</taxon>
        <taxon>Chordata</taxon>
        <taxon>Craniata</taxon>
        <taxon>Vertebrata</taxon>
        <taxon>Euteleostomi</taxon>
        <taxon>Actinopterygii</taxon>
        <taxon>Neopterygii</taxon>
        <taxon>Teleostei</taxon>
        <taxon>Osteoglossocephala</taxon>
        <taxon>Osteoglossomorpha</taxon>
        <taxon>Osteoglossiformes</taxon>
        <taxon>Mormyridae</taxon>
        <taxon>Paramormyrops</taxon>
    </lineage>
</organism>
<protein>
    <submittedName>
        <fullName evidence="2">Uncharacterized protein</fullName>
    </submittedName>
</protein>
<sequence>MATARQSLASGSRSQHAPNRPPDPPEGPHLAQASCPTHPENQPPPHLRPFFYVQPSQSYMPYQWPVPLPYNPYCGLPSFGYNMIMPPNLYGFPPNPYMEAPGYIMPHAQLHLADYRRMLNPQVPPAVAYHARRFRCQHVMVPREMVSSEVQTEPLLQETSNSQLSCSSASCSAGTHSMGSDSGKGSGCTNASSSQDSESSSHPGKAESLDVDADLISTPPQASATPKGAYMFQWDQVQMGAEGSSLDSKTVPSSESVAESVQDSSGLLVQCDDSISSSKGVIPLFSSSANDNTTTGQGVTCDSGKTEQQCLPSYPDILLVSGSPTSGTDLRLKAVHNGGCETSAEQMATNKVTELEKVDGEVADHASTLKEACFKIVRLPFEMHYLEEVQEVESSVWSVEPLVPSVEWMVQHEFSEAEKVEKTEAPEGLNLNQTPTSPLESCPATPLSPYLPSASWLADFGNVYYYSKMPPSMQAHLSNFSSSSEPPAVREKPTRDLRGHSTGGRTKKCMHVRGMEGKGHVNLKNLLGQSLENVSSTADKGERNCPRCQAKADVSLGVNLKAPSRSHRVTHLSTGDPKSQARISCRCCVGKVLRKGRSPNLSSQNREEMENSAPSAMLRQPGSEGKRSAGTGGLAPLRRHSEKCSVKCSKLQEKNCACKEYSAPPVDEGNWWMHTDGVRHNEENVALMSLASDKCGTPEQRCAVRRRQADTSWRGAAVTMSDKESEIAARRRTPTKQKKQCTHSQEKLHLSKTTALMTHKSKSAEDYSSTFTRINTGSYT</sequence>
<reference evidence="2" key="2">
    <citation type="submission" date="2025-09" db="UniProtKB">
        <authorList>
            <consortium name="Ensembl"/>
        </authorList>
    </citation>
    <scope>IDENTIFICATION</scope>
</reference>
<feature type="region of interest" description="Disordered" evidence="1">
    <location>
        <begin position="1"/>
        <end position="41"/>
    </location>
</feature>
<feature type="compositionally biased region" description="Polar residues" evidence="1">
    <location>
        <begin position="1"/>
        <end position="17"/>
    </location>
</feature>
<dbReference type="InterPro" id="IPR053309">
    <property type="entry name" value="Balbiani_Body_Formation"/>
</dbReference>
<reference evidence="2" key="1">
    <citation type="submission" date="2025-08" db="UniProtKB">
        <authorList>
            <consortium name="Ensembl"/>
        </authorList>
    </citation>
    <scope>IDENTIFICATION</scope>
</reference>
<feature type="compositionally biased region" description="Basic and acidic residues" evidence="1">
    <location>
        <begin position="488"/>
        <end position="499"/>
    </location>
</feature>
<proteinExistence type="predicted"/>
<feature type="region of interest" description="Disordered" evidence="1">
    <location>
        <begin position="598"/>
        <end position="636"/>
    </location>
</feature>
<feature type="compositionally biased region" description="Low complexity" evidence="1">
    <location>
        <begin position="192"/>
        <end position="201"/>
    </location>
</feature>
<evidence type="ECO:0000313" key="2">
    <source>
        <dbReference type="Ensembl" id="ENSPKIP00000031072.1"/>
    </source>
</evidence>
<name>A0A3B3SK06_9TELE</name>
<feature type="region of interest" description="Disordered" evidence="1">
    <location>
        <begin position="419"/>
        <end position="443"/>
    </location>
</feature>
<dbReference type="Ensembl" id="ENSPKIT00000011911.1">
    <property type="protein sequence ID" value="ENSPKIP00000031072.1"/>
    <property type="gene ID" value="ENSPKIG00000011714.1"/>
</dbReference>
<accession>A0A3B3SK06</accession>
<dbReference type="PANTHER" id="PTHR38654">
    <property type="entry name" value="BUCKY BALL-RELATED"/>
    <property type="match status" value="1"/>
</dbReference>
<feature type="region of interest" description="Disordered" evidence="1">
    <location>
        <begin position="166"/>
        <end position="206"/>
    </location>
</feature>
<dbReference type="GeneTree" id="ENSGT00940000168188"/>
<feature type="compositionally biased region" description="Polar residues" evidence="1">
    <location>
        <begin position="430"/>
        <end position="439"/>
    </location>
</feature>
<keyword evidence="3" id="KW-1185">Reference proteome</keyword>
<dbReference type="PANTHER" id="PTHR38654:SF1">
    <property type="entry name" value="BUCKY BALL"/>
    <property type="match status" value="1"/>
</dbReference>
<evidence type="ECO:0000313" key="3">
    <source>
        <dbReference type="Proteomes" id="UP000261540"/>
    </source>
</evidence>
<dbReference type="Proteomes" id="UP000261540">
    <property type="component" value="Unplaced"/>
</dbReference>
<evidence type="ECO:0000256" key="1">
    <source>
        <dbReference type="SAM" id="MobiDB-lite"/>
    </source>
</evidence>
<feature type="region of interest" description="Disordered" evidence="1">
    <location>
        <begin position="477"/>
        <end position="506"/>
    </location>
</feature>